<dbReference type="OrthoDB" id="6351416at2759"/>
<sequence>MKNIITIICFLLIGVMVGIIGARPSVYGYGADYGGYGFVDYQGPHYGSGYDKYVFGSYEGHAGHYDYNRILNNYHQGSYKTKDYLQTPYGYGQHYGIY</sequence>
<feature type="chain" id="PRO_5035208515" evidence="1">
    <location>
        <begin position="23"/>
        <end position="98"/>
    </location>
</feature>
<evidence type="ECO:0000313" key="2">
    <source>
        <dbReference type="EMBL" id="CAH0104102.1"/>
    </source>
</evidence>
<keyword evidence="1" id="KW-0732">Signal</keyword>
<protein>
    <submittedName>
        <fullName evidence="2">Uncharacterized protein</fullName>
    </submittedName>
</protein>
<gene>
    <name evidence="2" type="ORF">DGAL_LOCUS6814</name>
</gene>
<feature type="signal peptide" evidence="1">
    <location>
        <begin position="1"/>
        <end position="22"/>
    </location>
</feature>
<proteinExistence type="predicted"/>
<keyword evidence="3" id="KW-1185">Reference proteome</keyword>
<dbReference type="EMBL" id="CAKKLH010000124">
    <property type="protein sequence ID" value="CAH0104102.1"/>
    <property type="molecule type" value="Genomic_DNA"/>
</dbReference>
<evidence type="ECO:0000313" key="3">
    <source>
        <dbReference type="Proteomes" id="UP000789390"/>
    </source>
</evidence>
<organism evidence="2 3">
    <name type="scientific">Daphnia galeata</name>
    <dbReference type="NCBI Taxonomy" id="27404"/>
    <lineage>
        <taxon>Eukaryota</taxon>
        <taxon>Metazoa</taxon>
        <taxon>Ecdysozoa</taxon>
        <taxon>Arthropoda</taxon>
        <taxon>Crustacea</taxon>
        <taxon>Branchiopoda</taxon>
        <taxon>Diplostraca</taxon>
        <taxon>Cladocera</taxon>
        <taxon>Anomopoda</taxon>
        <taxon>Daphniidae</taxon>
        <taxon>Daphnia</taxon>
    </lineage>
</organism>
<dbReference type="Proteomes" id="UP000789390">
    <property type="component" value="Unassembled WGS sequence"/>
</dbReference>
<name>A0A8J2RGL2_9CRUS</name>
<evidence type="ECO:0000256" key="1">
    <source>
        <dbReference type="SAM" id="SignalP"/>
    </source>
</evidence>
<reference evidence="2" key="1">
    <citation type="submission" date="2021-11" db="EMBL/GenBank/DDBJ databases">
        <authorList>
            <person name="Schell T."/>
        </authorList>
    </citation>
    <scope>NUCLEOTIDE SEQUENCE</scope>
    <source>
        <strain evidence="2">M5</strain>
    </source>
</reference>
<dbReference type="AlphaFoldDB" id="A0A8J2RGL2"/>
<accession>A0A8J2RGL2</accession>
<comment type="caution">
    <text evidence="2">The sequence shown here is derived from an EMBL/GenBank/DDBJ whole genome shotgun (WGS) entry which is preliminary data.</text>
</comment>